<keyword evidence="2" id="KW-1185">Reference proteome</keyword>
<feature type="non-terminal residue" evidence="1">
    <location>
        <position position="94"/>
    </location>
</feature>
<organism evidence="1 2">
    <name type="scientific">Iphiclides podalirius</name>
    <name type="common">scarce swallowtail</name>
    <dbReference type="NCBI Taxonomy" id="110791"/>
    <lineage>
        <taxon>Eukaryota</taxon>
        <taxon>Metazoa</taxon>
        <taxon>Ecdysozoa</taxon>
        <taxon>Arthropoda</taxon>
        <taxon>Hexapoda</taxon>
        <taxon>Insecta</taxon>
        <taxon>Pterygota</taxon>
        <taxon>Neoptera</taxon>
        <taxon>Endopterygota</taxon>
        <taxon>Lepidoptera</taxon>
        <taxon>Glossata</taxon>
        <taxon>Ditrysia</taxon>
        <taxon>Papilionoidea</taxon>
        <taxon>Papilionidae</taxon>
        <taxon>Papilioninae</taxon>
        <taxon>Iphiclides</taxon>
    </lineage>
</organism>
<name>A0ABN8I5R1_9NEOP</name>
<proteinExistence type="predicted"/>
<evidence type="ECO:0000313" key="2">
    <source>
        <dbReference type="Proteomes" id="UP000837857"/>
    </source>
</evidence>
<protein>
    <submittedName>
        <fullName evidence="1">Uncharacterized protein</fullName>
    </submittedName>
</protein>
<sequence length="94" mass="10369">MFARRARRVYLSGVTLTRVGVTDVLSVSEVSGAFYRSDVKTQAVVKCEDVSCALMWPAEASCERSHHPGSARSSHSHWGPFITRSLPYRISLGV</sequence>
<gene>
    <name evidence="1" type="ORF">IPOD504_LOCUS5400</name>
</gene>
<evidence type="ECO:0000313" key="1">
    <source>
        <dbReference type="EMBL" id="CAH2046168.1"/>
    </source>
</evidence>
<accession>A0ABN8I5R1</accession>
<dbReference type="EMBL" id="OW152828">
    <property type="protein sequence ID" value="CAH2046168.1"/>
    <property type="molecule type" value="Genomic_DNA"/>
</dbReference>
<reference evidence="1" key="1">
    <citation type="submission" date="2022-03" db="EMBL/GenBank/DDBJ databases">
        <authorList>
            <person name="Martin H S."/>
        </authorList>
    </citation>
    <scope>NUCLEOTIDE SEQUENCE</scope>
</reference>
<dbReference type="Proteomes" id="UP000837857">
    <property type="component" value="Chromosome 16"/>
</dbReference>